<evidence type="ECO:0000313" key="3">
    <source>
        <dbReference type="Proteomes" id="UP000198990"/>
    </source>
</evidence>
<dbReference type="RefSeq" id="WP_091618632.1">
    <property type="nucleotide sequence ID" value="NZ_FNZN01000001.1"/>
</dbReference>
<gene>
    <name evidence="2" type="ORF">SAMN04488008_10175</name>
</gene>
<keyword evidence="1" id="KW-0175">Coiled coil</keyword>
<evidence type="ECO:0000313" key="2">
    <source>
        <dbReference type="EMBL" id="SEK21800.1"/>
    </source>
</evidence>
<organism evidence="2 3">
    <name type="scientific">Maribacter orientalis</name>
    <dbReference type="NCBI Taxonomy" id="228957"/>
    <lineage>
        <taxon>Bacteria</taxon>
        <taxon>Pseudomonadati</taxon>
        <taxon>Bacteroidota</taxon>
        <taxon>Flavobacteriia</taxon>
        <taxon>Flavobacteriales</taxon>
        <taxon>Flavobacteriaceae</taxon>
        <taxon>Maribacter</taxon>
    </lineage>
</organism>
<sequence>MANLKNSDQEILTELHNDTLLWISMLGYMENDLQFINRLLNSKAFKDKVPNLFERLQNYLHEMKTKTRELKNFKKEINEYGVELKGILECQDISCDTFYLENHRTLKNRFEKFYTEFNDYKTRIFNYTGGILR</sequence>
<name>A0A1H7FCN3_9FLAO</name>
<dbReference type="OrthoDB" id="1431622at2"/>
<reference evidence="3" key="1">
    <citation type="submission" date="2016-10" db="EMBL/GenBank/DDBJ databases">
        <authorList>
            <person name="Varghese N."/>
            <person name="Submissions S."/>
        </authorList>
    </citation>
    <scope>NUCLEOTIDE SEQUENCE [LARGE SCALE GENOMIC DNA]</scope>
    <source>
        <strain evidence="3">DSM 16471</strain>
    </source>
</reference>
<proteinExistence type="predicted"/>
<evidence type="ECO:0000256" key="1">
    <source>
        <dbReference type="SAM" id="Coils"/>
    </source>
</evidence>
<dbReference type="Proteomes" id="UP000198990">
    <property type="component" value="Unassembled WGS sequence"/>
</dbReference>
<protein>
    <submittedName>
        <fullName evidence="2">Uncharacterized protein</fullName>
    </submittedName>
</protein>
<accession>A0A1H7FCN3</accession>
<feature type="coiled-coil region" evidence="1">
    <location>
        <begin position="56"/>
        <end position="83"/>
    </location>
</feature>
<dbReference type="EMBL" id="FNZN01000001">
    <property type="protein sequence ID" value="SEK21800.1"/>
    <property type="molecule type" value="Genomic_DNA"/>
</dbReference>
<keyword evidence="3" id="KW-1185">Reference proteome</keyword>
<dbReference type="STRING" id="228957.SAMN04488008_10175"/>
<dbReference type="AlphaFoldDB" id="A0A1H7FCN3"/>